<feature type="transmembrane region" description="Helical" evidence="8">
    <location>
        <begin position="178"/>
        <end position="196"/>
    </location>
</feature>
<feature type="transmembrane region" description="Helical" evidence="8">
    <location>
        <begin position="315"/>
        <end position="339"/>
    </location>
</feature>
<feature type="transmembrane region" description="Helical" evidence="8">
    <location>
        <begin position="146"/>
        <end position="166"/>
    </location>
</feature>
<feature type="transmembrane region" description="Helical" evidence="8">
    <location>
        <begin position="76"/>
        <end position="94"/>
    </location>
</feature>
<dbReference type="RefSeq" id="WP_106445515.1">
    <property type="nucleotide sequence ID" value="NZ_CP027669.1"/>
</dbReference>
<feature type="transmembrane region" description="Helical" evidence="8">
    <location>
        <begin position="36"/>
        <end position="56"/>
    </location>
</feature>
<dbReference type="PANTHER" id="PTHR48086">
    <property type="entry name" value="SODIUM/PROLINE SYMPORTER-RELATED"/>
    <property type="match status" value="1"/>
</dbReference>
<keyword evidence="10" id="KW-1185">Reference proteome</keyword>
<evidence type="ECO:0000256" key="7">
    <source>
        <dbReference type="RuleBase" id="RU362091"/>
    </source>
</evidence>
<evidence type="ECO:0000256" key="4">
    <source>
        <dbReference type="ARBA" id="ARBA00022692"/>
    </source>
</evidence>
<comment type="similarity">
    <text evidence="2 7">Belongs to the sodium:solute symporter (SSF) (TC 2.A.21) family.</text>
</comment>
<dbReference type="OrthoDB" id="9789704at2"/>
<reference evidence="9 10" key="1">
    <citation type="submission" date="2018-03" db="EMBL/GenBank/DDBJ databases">
        <title>Genome sequencing of Simplicispira sp.</title>
        <authorList>
            <person name="Kim S.-J."/>
            <person name="Heo J."/>
            <person name="Kwon S.-W."/>
        </authorList>
    </citation>
    <scope>NUCLEOTIDE SEQUENCE [LARGE SCALE GENOMIC DNA]</scope>
    <source>
        <strain evidence="9 10">SC1-8</strain>
    </source>
</reference>
<dbReference type="InterPro" id="IPR038377">
    <property type="entry name" value="Na/Glc_symporter_sf"/>
</dbReference>
<evidence type="ECO:0000256" key="6">
    <source>
        <dbReference type="ARBA" id="ARBA00023136"/>
    </source>
</evidence>
<feature type="transmembrane region" description="Helical" evidence="8">
    <location>
        <begin position="6"/>
        <end position="24"/>
    </location>
</feature>
<keyword evidence="6 8" id="KW-0472">Membrane</keyword>
<feature type="transmembrane region" description="Helical" evidence="8">
    <location>
        <begin position="227"/>
        <end position="244"/>
    </location>
</feature>
<dbReference type="PROSITE" id="PS50283">
    <property type="entry name" value="NA_SOLUT_SYMP_3"/>
    <property type="match status" value="1"/>
</dbReference>
<evidence type="ECO:0000256" key="2">
    <source>
        <dbReference type="ARBA" id="ARBA00006434"/>
    </source>
</evidence>
<dbReference type="Pfam" id="PF00474">
    <property type="entry name" value="SSF"/>
    <property type="match status" value="1"/>
</dbReference>
<evidence type="ECO:0000256" key="5">
    <source>
        <dbReference type="ARBA" id="ARBA00022989"/>
    </source>
</evidence>
<keyword evidence="4 8" id="KW-0812">Transmembrane</keyword>
<feature type="transmembrane region" description="Helical" evidence="8">
    <location>
        <begin position="420"/>
        <end position="437"/>
    </location>
</feature>
<protein>
    <submittedName>
        <fullName evidence="9">Sodium:solute symporter</fullName>
    </submittedName>
</protein>
<dbReference type="PANTHER" id="PTHR48086:SF7">
    <property type="entry name" value="SODIUM-SOLUTE SYMPORTER-RELATED"/>
    <property type="match status" value="1"/>
</dbReference>
<dbReference type="InterPro" id="IPR001734">
    <property type="entry name" value="Na/solute_symporter"/>
</dbReference>
<keyword evidence="5 8" id="KW-1133">Transmembrane helix</keyword>
<keyword evidence="3" id="KW-0813">Transport</keyword>
<feature type="transmembrane region" description="Helical" evidence="8">
    <location>
        <begin position="449"/>
        <end position="469"/>
    </location>
</feature>
<feature type="transmembrane region" description="Helical" evidence="8">
    <location>
        <begin position="265"/>
        <end position="289"/>
    </location>
</feature>
<evidence type="ECO:0000256" key="1">
    <source>
        <dbReference type="ARBA" id="ARBA00004141"/>
    </source>
</evidence>
<evidence type="ECO:0000256" key="3">
    <source>
        <dbReference type="ARBA" id="ARBA00022448"/>
    </source>
</evidence>
<dbReference type="KEGG" id="simp:C6571_03825"/>
<dbReference type="Gene3D" id="1.20.1730.10">
    <property type="entry name" value="Sodium/glucose cotransporter"/>
    <property type="match status" value="1"/>
</dbReference>
<dbReference type="EMBL" id="CP027669">
    <property type="protein sequence ID" value="AVO40524.1"/>
    <property type="molecule type" value="Genomic_DNA"/>
</dbReference>
<name>A0A2S0MXB9_9BURK</name>
<organism evidence="9 10">
    <name type="scientific">Simplicispira suum</name>
    <dbReference type="NCBI Taxonomy" id="2109915"/>
    <lineage>
        <taxon>Bacteria</taxon>
        <taxon>Pseudomonadati</taxon>
        <taxon>Pseudomonadota</taxon>
        <taxon>Betaproteobacteria</taxon>
        <taxon>Burkholderiales</taxon>
        <taxon>Comamonadaceae</taxon>
        <taxon>Simplicispira</taxon>
    </lineage>
</organism>
<sequence length="497" mass="53431">MLISFIVLYLLVSIGIGLYASTRVRNTADYAVAGRSLPMAVVIATTFATWFGSETVLGVSGQFVKEGLHGVIEDPFGAGMCLILVGLFFAYRLYQKNLITIGDYYRLRFGRTIEVLCSAIIIFSYLGWVGAQVTALGLVFNLLTHGVVSVTTGMVLGTLIVLVYTLFGGMWSVAMTDFVQMIVITIGLVLIAWFAADMAGGAGKVIEYAASERKFQLFPTSGLLKDWLFFFAAAITMMLGSIPQQDVFQRVMSSKNVKVATRGPVIGGMLYIVFALVPMFVVTSAVFVMPEKTLALLGDDPQKVLPTLVLEHMPLALQIAFFGALLSAIMSTASATLLAPSTSFVENILRNLRPGMSDATTLKAMRISVFVFTMCVLVYSITMEGSSIYELVSGAYQVPLVGAFVPLVFGLYWKRATSQGALLAISMGIGVWLLFVASPVLSEAFPQQLAGLLAALVGMVGGSLAPQFLPDHKDHVHHYKGSVAPDSTPDVVLAPKS</sequence>
<dbReference type="GO" id="GO:0005886">
    <property type="term" value="C:plasma membrane"/>
    <property type="evidence" value="ECO:0007669"/>
    <property type="project" value="TreeGrafter"/>
</dbReference>
<gene>
    <name evidence="9" type="ORF">C6571_03825</name>
</gene>
<accession>A0A2S0MXB9</accession>
<dbReference type="AlphaFoldDB" id="A0A2S0MXB9"/>
<evidence type="ECO:0000313" key="9">
    <source>
        <dbReference type="EMBL" id="AVO40524.1"/>
    </source>
</evidence>
<evidence type="ECO:0000313" key="10">
    <source>
        <dbReference type="Proteomes" id="UP000239326"/>
    </source>
</evidence>
<proteinExistence type="inferred from homology"/>
<dbReference type="GO" id="GO:0022857">
    <property type="term" value="F:transmembrane transporter activity"/>
    <property type="evidence" value="ECO:0007669"/>
    <property type="project" value="InterPro"/>
</dbReference>
<evidence type="ECO:0000256" key="8">
    <source>
        <dbReference type="SAM" id="Phobius"/>
    </source>
</evidence>
<dbReference type="Proteomes" id="UP000239326">
    <property type="component" value="Chromosome"/>
</dbReference>
<feature type="transmembrane region" description="Helical" evidence="8">
    <location>
        <begin position="360"/>
        <end position="382"/>
    </location>
</feature>
<comment type="subcellular location">
    <subcellularLocation>
        <location evidence="1">Membrane</location>
        <topology evidence="1">Multi-pass membrane protein</topology>
    </subcellularLocation>
</comment>
<dbReference type="CDD" id="cd11474">
    <property type="entry name" value="SLC5sbd_CHT"/>
    <property type="match status" value="1"/>
</dbReference>
<feature type="transmembrane region" description="Helical" evidence="8">
    <location>
        <begin position="115"/>
        <end position="140"/>
    </location>
</feature>
<feature type="transmembrane region" description="Helical" evidence="8">
    <location>
        <begin position="394"/>
        <end position="413"/>
    </location>
</feature>
<dbReference type="InterPro" id="IPR050277">
    <property type="entry name" value="Sodium:Solute_Symporter"/>
</dbReference>